<dbReference type="STRING" id="983917.RGE_18010"/>
<dbReference type="KEGG" id="rge:RGE_18010"/>
<dbReference type="Proteomes" id="UP000007883">
    <property type="component" value="Chromosome"/>
</dbReference>
<keyword evidence="2" id="KW-1185">Reference proteome</keyword>
<sequence length="46" mass="4754">MLACSPGAQSAPMANLAAVLKSEVGRLARNEVRAETEALKKTVAAQ</sequence>
<proteinExistence type="predicted"/>
<organism evidence="1 2">
    <name type="scientific">Rubrivivax gelatinosus (strain NBRC 100245 / IL144)</name>
    <dbReference type="NCBI Taxonomy" id="983917"/>
    <lineage>
        <taxon>Bacteria</taxon>
        <taxon>Pseudomonadati</taxon>
        <taxon>Pseudomonadota</taxon>
        <taxon>Betaproteobacteria</taxon>
        <taxon>Burkholderiales</taxon>
        <taxon>Sphaerotilaceae</taxon>
        <taxon>Rubrivivax</taxon>
    </lineage>
</organism>
<evidence type="ECO:0000313" key="1">
    <source>
        <dbReference type="EMBL" id="BAL95142.1"/>
    </source>
</evidence>
<evidence type="ECO:0000313" key="2">
    <source>
        <dbReference type="Proteomes" id="UP000007883"/>
    </source>
</evidence>
<gene>
    <name evidence="1" type="ordered locus">RGE_18010</name>
</gene>
<dbReference type="HOGENOM" id="CLU_3188578_0_0_4"/>
<reference evidence="1 2" key="1">
    <citation type="journal article" date="2012" name="J. Bacteriol.">
        <title>Complete genome sequence of phototrophic betaproteobacterium Rubrivivax gelatinosus IL144.</title>
        <authorList>
            <person name="Nagashima S."/>
            <person name="Kamimura A."/>
            <person name="Shimizu T."/>
            <person name="Nakamura-isaki S."/>
            <person name="Aono E."/>
            <person name="Sakamoto K."/>
            <person name="Ichikawa N."/>
            <person name="Nakazawa H."/>
            <person name="Sekine M."/>
            <person name="Yamazaki S."/>
            <person name="Fujita N."/>
            <person name="Shimada K."/>
            <person name="Hanada S."/>
            <person name="Nagashima K.V.P."/>
        </authorList>
    </citation>
    <scope>NUCLEOTIDE SEQUENCE [LARGE SCALE GENOMIC DNA]</scope>
    <source>
        <strain evidence="2">NBRC 100245 / IL144</strain>
    </source>
</reference>
<dbReference type="AlphaFoldDB" id="I0HQ55"/>
<accession>I0HQ55</accession>
<protein>
    <submittedName>
        <fullName evidence="1">Uncharacterized protein</fullName>
    </submittedName>
</protein>
<name>I0HQ55_RUBGI</name>
<dbReference type="EMBL" id="AP012320">
    <property type="protein sequence ID" value="BAL95142.1"/>
    <property type="molecule type" value="Genomic_DNA"/>
</dbReference>